<reference evidence="1" key="1">
    <citation type="submission" date="2020-08" db="EMBL/GenBank/DDBJ databases">
        <title>Genomic Encyclopedia of Type Strains, Phase IV (KMG-V): Genome sequencing to study the core and pangenomes of soil and plant-associated prokaryotes.</title>
        <authorList>
            <person name="Whitman W."/>
        </authorList>
    </citation>
    <scope>NUCLEOTIDE SEQUENCE [LARGE SCALE GENOMIC DNA]</scope>
    <source>
        <strain evidence="1">M8UP27</strain>
    </source>
</reference>
<dbReference type="EMBL" id="JACHDY010000010">
    <property type="protein sequence ID" value="MBB5319492.1"/>
    <property type="molecule type" value="Genomic_DNA"/>
</dbReference>
<evidence type="ECO:0000313" key="1">
    <source>
        <dbReference type="EMBL" id="MBB5319492.1"/>
    </source>
</evidence>
<proteinExistence type="predicted"/>
<protein>
    <submittedName>
        <fullName evidence="1">Uncharacterized protein</fullName>
    </submittedName>
</protein>
<evidence type="ECO:0000313" key="2">
    <source>
        <dbReference type="Proteomes" id="UP000568106"/>
    </source>
</evidence>
<keyword evidence="2" id="KW-1185">Reference proteome</keyword>
<dbReference type="AlphaFoldDB" id="A0A7W8ILU4"/>
<gene>
    <name evidence="1" type="ORF">HDF09_004201</name>
</gene>
<name>A0A7W8ILU4_9BACT</name>
<comment type="caution">
    <text evidence="1">The sequence shown here is derived from an EMBL/GenBank/DDBJ whole genome shotgun (WGS) entry which is preliminary data.</text>
</comment>
<dbReference type="Proteomes" id="UP000568106">
    <property type="component" value="Unassembled WGS sequence"/>
</dbReference>
<organism evidence="1 2">
    <name type="scientific">Tunturiibacter empetritectus</name>
    <dbReference type="NCBI Taxonomy" id="3069691"/>
    <lineage>
        <taxon>Bacteria</taxon>
        <taxon>Pseudomonadati</taxon>
        <taxon>Acidobacteriota</taxon>
        <taxon>Terriglobia</taxon>
        <taxon>Terriglobales</taxon>
        <taxon>Acidobacteriaceae</taxon>
        <taxon>Tunturiibacter</taxon>
    </lineage>
</organism>
<sequence length="895" mass="99780">MHKHNIWKRQQVAVPFYLSHLLLTCMVVNDLAEELRDLGDFRKRLTAVMGGGRHNNLYALRVLWQKLELWTSSQELLGGKQVNRLILPDIPESGRYSQIGYSLRLSVPSRRDQDALRSLLSDLDCYGRELEVQKVLKAIAGSFGKFSPEFQDLYTAFTLSRKHLPDSALIQSTFWNLVRAVSLSGGSKSEIENNPKLRLELEDEDGHFWLTLCSDRPFSGASLRTIPSSKSESGAYPYIVNCGNGESPLASCLDLILGLDEPLTREALEPICKSIAAGFLLFEEEDDRLSVQAKTLPTAGRLKALLSQTPNQDLRLALRNSNLSHQTSRSIYQGWTEWREISAEALRGKEVRLYPSLAAVDCLRPVLSPVRVVIRDGVRIGSSYLAVQSCLPTFHVDGSDRCELQFSDGSSKDLVRDQEDDGWLLGAVIESPSLIGTQRVCAYQMGLIIAERLVSFVEGSFSTQYRPPIDKDRWLVESLEVDLITAAAATKLQNVNPASLAKIGHDTGIRTSVTCCQPSTQYLVLELASLLESRRGIPEGKLIKLFESRLQISGPQVWAVIRSWVEAGYLEVLTDARWRARVYFGNVPRLAFRKQGGGLCTSLTGLVPLHVSNRFEEYCGSGGFLVNAKSSSSSYVPPMLECIVPDIETVELITTELGLDRPTLIQPSSYSGPTIRELATSRPPATDDNWLYLKNWDWTNRYFRDPARLTELNQISLSWCRREDGPDRFKVFRDGELLLWTRSRVWAVLSAYALAGLSPFEEEGNDSVICSGGNIYLPLPLARSIGLNGPQLSGPIDGRSSYRYVLPTHRVRQGILAALGFATPSLSPIGRVEEERLNLLLRGRGGPKQFVPEPLRRQLLDLTGLDERRVGGLVSQSALPELYAFARTLAERNNN</sequence>
<accession>A0A7W8ILU4</accession>